<organism evidence="2 3">
    <name type="scientific">Ancylobacter defluvii</name>
    <dbReference type="NCBI Taxonomy" id="1282440"/>
    <lineage>
        <taxon>Bacteria</taxon>
        <taxon>Pseudomonadati</taxon>
        <taxon>Pseudomonadota</taxon>
        <taxon>Alphaproteobacteria</taxon>
        <taxon>Hyphomicrobiales</taxon>
        <taxon>Xanthobacteraceae</taxon>
        <taxon>Ancylobacter</taxon>
    </lineage>
</organism>
<keyword evidence="3" id="KW-1185">Reference proteome</keyword>
<reference evidence="2" key="1">
    <citation type="journal article" date="2014" name="Int. J. Syst. Evol. Microbiol.">
        <title>Complete genome sequence of Corynebacterium casei LMG S-19264T (=DSM 44701T), isolated from a smear-ripened cheese.</title>
        <authorList>
            <consortium name="US DOE Joint Genome Institute (JGI-PGF)"/>
            <person name="Walter F."/>
            <person name="Albersmeier A."/>
            <person name="Kalinowski J."/>
            <person name="Ruckert C."/>
        </authorList>
    </citation>
    <scope>NUCLEOTIDE SEQUENCE</scope>
    <source>
        <strain evidence="2">VKM B-2789</strain>
    </source>
</reference>
<protein>
    <recommendedName>
        <fullName evidence="4">Polysaccharide lyase-like protein</fullName>
    </recommendedName>
</protein>
<reference evidence="2" key="2">
    <citation type="submission" date="2023-01" db="EMBL/GenBank/DDBJ databases">
        <authorList>
            <person name="Sun Q."/>
            <person name="Evtushenko L."/>
        </authorList>
    </citation>
    <scope>NUCLEOTIDE SEQUENCE</scope>
    <source>
        <strain evidence="2">VKM B-2789</strain>
    </source>
</reference>
<evidence type="ECO:0000313" key="2">
    <source>
        <dbReference type="EMBL" id="GLK84110.1"/>
    </source>
</evidence>
<evidence type="ECO:0000313" key="3">
    <source>
        <dbReference type="Proteomes" id="UP001143330"/>
    </source>
</evidence>
<evidence type="ECO:0000256" key="1">
    <source>
        <dbReference type="SAM" id="SignalP"/>
    </source>
</evidence>
<accession>A0A9W6JXW0</accession>
<evidence type="ECO:0008006" key="4">
    <source>
        <dbReference type="Google" id="ProtNLM"/>
    </source>
</evidence>
<sequence>MRTATTLALLATLLTSQGMADPARNVPLIDGFEGQDFTPAGGLYYKHNREQSAGTVVFQSQVVRSGQQALDLSVRPLCKPENELCSERAEIWEKPEVLVPYGQPTWYGLSMQLAQPISTERHRYVMMQWKREIDPGAMGDYSPLLALRLMEGRVAITVDTDTGEFAPIGTPERPTGCKPGEAIAAPPDEFNQFRTLIAIEPGAMGPEEAGFTGCTPDIRVTPRGMLPAAGSGWIDYVFMVKPGPKGDGRIDVVANGEWIVTIEGKIGHEGPQLGDHMYFKFGPYRGGDGNVWRLYYDDFRRGPACTDVADPAICAKIGG</sequence>
<feature type="chain" id="PRO_5040868510" description="Polysaccharide lyase-like protein" evidence="1">
    <location>
        <begin position="21"/>
        <end position="319"/>
    </location>
</feature>
<dbReference type="Proteomes" id="UP001143330">
    <property type="component" value="Unassembled WGS sequence"/>
</dbReference>
<name>A0A9W6JXW0_9HYPH</name>
<keyword evidence="1" id="KW-0732">Signal</keyword>
<comment type="caution">
    <text evidence="2">The sequence shown here is derived from an EMBL/GenBank/DDBJ whole genome shotgun (WGS) entry which is preliminary data.</text>
</comment>
<dbReference type="EMBL" id="BSFM01000012">
    <property type="protein sequence ID" value="GLK84110.1"/>
    <property type="molecule type" value="Genomic_DNA"/>
</dbReference>
<dbReference type="AlphaFoldDB" id="A0A9W6JXW0"/>
<proteinExistence type="predicted"/>
<dbReference type="InterPro" id="IPR025975">
    <property type="entry name" value="Polysacc_lyase"/>
</dbReference>
<gene>
    <name evidence="2" type="ORF">GCM10017653_21800</name>
</gene>
<feature type="signal peptide" evidence="1">
    <location>
        <begin position="1"/>
        <end position="20"/>
    </location>
</feature>
<dbReference type="Gene3D" id="2.60.120.200">
    <property type="match status" value="2"/>
</dbReference>
<dbReference type="Pfam" id="PF14099">
    <property type="entry name" value="Polysacc_lyase"/>
    <property type="match status" value="1"/>
</dbReference>